<comment type="caution">
    <text evidence="4">The sequence shown here is derived from an EMBL/GenBank/DDBJ whole genome shotgun (WGS) entry which is preliminary data.</text>
</comment>
<dbReference type="Proteomes" id="UP000075357">
    <property type="component" value="Unassembled WGS sequence"/>
</dbReference>
<dbReference type="InterPro" id="IPR001647">
    <property type="entry name" value="HTH_TetR"/>
</dbReference>
<feature type="DNA-binding region" description="H-T-H motif" evidence="2">
    <location>
        <begin position="29"/>
        <end position="48"/>
    </location>
</feature>
<proteinExistence type="predicted"/>
<gene>
    <name evidence="4" type="primary">fabR</name>
    <name evidence="4" type="ORF">Mlaev_00588</name>
</gene>
<name>A0A150HH00_9MICO</name>
<accession>A0A150HH00</accession>
<dbReference type="PATRIC" id="fig|36807.3.peg.608"/>
<dbReference type="Pfam" id="PF00440">
    <property type="entry name" value="TetR_N"/>
    <property type="match status" value="1"/>
</dbReference>
<dbReference type="EMBL" id="LRAD01000018">
    <property type="protein sequence ID" value="KXZ61399.1"/>
    <property type="molecule type" value="Genomic_DNA"/>
</dbReference>
<reference evidence="4 5" key="1">
    <citation type="submission" date="2016-01" db="EMBL/GenBank/DDBJ databases">
        <title>Draft genome sequences of Microbacterium laevaniformans LCDC 91-0039 and the type strain of Microbacterium hominis LCDC 84-209.</title>
        <authorList>
            <person name="Bernier A.-M."/>
            <person name="Bernard K."/>
        </authorList>
    </citation>
    <scope>NUCLEOTIDE SEQUENCE [LARGE SCALE GENOMIC DNA]</scope>
    <source>
        <strain evidence="4 5">LCDC 91-0039</strain>
    </source>
</reference>
<evidence type="ECO:0000313" key="4">
    <source>
        <dbReference type="EMBL" id="KXZ61399.1"/>
    </source>
</evidence>
<dbReference type="RefSeq" id="WP_061681787.1">
    <property type="nucleotide sequence ID" value="NZ_LRAD01000018.1"/>
</dbReference>
<dbReference type="PANTHER" id="PTHR43479">
    <property type="entry name" value="ACREF/ENVCD OPERON REPRESSOR-RELATED"/>
    <property type="match status" value="1"/>
</dbReference>
<sequence>MDARVVRTRRSLQESLFALARERPLEELTVADIVQRAGVNRSSFYQHYADKDTLLADAIDTAVEQAGTFLPETITAPDGPQRALLAYLRHIDEHVAVYQRVLGRHGSAAVAFRLRDRIEAVAREGLGRMGTHAFEGIPLDVVSAGIAGSALGVIEAWLARDPRPRVETAADWVWRVLVGVGDAMEEGR</sequence>
<dbReference type="AlphaFoldDB" id="A0A150HH00"/>
<dbReference type="GO" id="GO:0003677">
    <property type="term" value="F:DNA binding"/>
    <property type="evidence" value="ECO:0007669"/>
    <property type="project" value="UniProtKB-UniRule"/>
</dbReference>
<dbReference type="PROSITE" id="PS50977">
    <property type="entry name" value="HTH_TETR_2"/>
    <property type="match status" value="1"/>
</dbReference>
<dbReference type="PANTHER" id="PTHR43479:SF7">
    <property type="entry name" value="TETR-FAMILY TRANSCRIPTIONAL REGULATOR"/>
    <property type="match status" value="1"/>
</dbReference>
<dbReference type="SUPFAM" id="SSF46689">
    <property type="entry name" value="Homeodomain-like"/>
    <property type="match status" value="1"/>
</dbReference>
<dbReference type="InterPro" id="IPR050624">
    <property type="entry name" value="HTH-type_Tx_Regulator"/>
</dbReference>
<dbReference type="Gene3D" id="1.10.357.10">
    <property type="entry name" value="Tetracycline Repressor, domain 2"/>
    <property type="match status" value="1"/>
</dbReference>
<evidence type="ECO:0000256" key="2">
    <source>
        <dbReference type="PROSITE-ProRule" id="PRU00335"/>
    </source>
</evidence>
<protein>
    <submittedName>
        <fullName evidence="4">HTH-type transcriptional repressor FabR</fullName>
    </submittedName>
</protein>
<evidence type="ECO:0000313" key="5">
    <source>
        <dbReference type="Proteomes" id="UP000075357"/>
    </source>
</evidence>
<feature type="domain" description="HTH tetR-type" evidence="3">
    <location>
        <begin position="6"/>
        <end position="66"/>
    </location>
</feature>
<evidence type="ECO:0000256" key="1">
    <source>
        <dbReference type="ARBA" id="ARBA00023125"/>
    </source>
</evidence>
<dbReference type="InterPro" id="IPR009057">
    <property type="entry name" value="Homeodomain-like_sf"/>
</dbReference>
<evidence type="ECO:0000259" key="3">
    <source>
        <dbReference type="PROSITE" id="PS50977"/>
    </source>
</evidence>
<keyword evidence="5" id="KW-1185">Reference proteome</keyword>
<organism evidence="4 5">
    <name type="scientific">Microbacterium laevaniformans</name>
    <dbReference type="NCBI Taxonomy" id="36807"/>
    <lineage>
        <taxon>Bacteria</taxon>
        <taxon>Bacillati</taxon>
        <taxon>Actinomycetota</taxon>
        <taxon>Actinomycetes</taxon>
        <taxon>Micrococcales</taxon>
        <taxon>Microbacteriaceae</taxon>
        <taxon>Microbacterium</taxon>
    </lineage>
</organism>
<keyword evidence="1 2" id="KW-0238">DNA-binding</keyword>